<dbReference type="RefSeq" id="WP_149324309.1">
    <property type="nucleotide sequence ID" value="NZ_CP043504.1"/>
</dbReference>
<proteinExistence type="inferred from homology"/>
<comment type="similarity">
    <text evidence="1">Belongs to the 'phage' integrase family.</text>
</comment>
<keyword evidence="2 4" id="KW-0238">DNA-binding</keyword>
<feature type="domain" description="Core-binding (CB)" evidence="6">
    <location>
        <begin position="6"/>
        <end position="84"/>
    </location>
</feature>
<organism evidence="7 8">
    <name type="scientific">Protaetiibacter larvae</name>
    <dbReference type="NCBI Taxonomy" id="2592654"/>
    <lineage>
        <taxon>Bacteria</taxon>
        <taxon>Bacillati</taxon>
        <taxon>Actinomycetota</taxon>
        <taxon>Actinomycetes</taxon>
        <taxon>Micrococcales</taxon>
        <taxon>Microbacteriaceae</taxon>
        <taxon>Protaetiibacter</taxon>
    </lineage>
</organism>
<dbReference type="Pfam" id="PF00589">
    <property type="entry name" value="Phage_integrase"/>
    <property type="match status" value="1"/>
</dbReference>
<dbReference type="GO" id="GO:0003677">
    <property type="term" value="F:DNA binding"/>
    <property type="evidence" value="ECO:0007669"/>
    <property type="project" value="UniProtKB-UniRule"/>
</dbReference>
<dbReference type="Proteomes" id="UP000322159">
    <property type="component" value="Chromosome"/>
</dbReference>
<dbReference type="InterPro" id="IPR044068">
    <property type="entry name" value="CB"/>
</dbReference>
<dbReference type="PANTHER" id="PTHR30349">
    <property type="entry name" value="PHAGE INTEGRASE-RELATED"/>
    <property type="match status" value="1"/>
</dbReference>
<evidence type="ECO:0000256" key="3">
    <source>
        <dbReference type="ARBA" id="ARBA00023172"/>
    </source>
</evidence>
<dbReference type="OrthoDB" id="1822491at2"/>
<accession>A0A5C1Y640</accession>
<dbReference type="KEGG" id="lyk:FLP23_01885"/>
<dbReference type="InterPro" id="IPR050090">
    <property type="entry name" value="Tyrosine_recombinase_XerCD"/>
</dbReference>
<dbReference type="AlphaFoldDB" id="A0A5C1Y640"/>
<keyword evidence="8" id="KW-1185">Reference proteome</keyword>
<dbReference type="SUPFAM" id="SSF56349">
    <property type="entry name" value="DNA breaking-rejoining enzymes"/>
    <property type="match status" value="1"/>
</dbReference>
<name>A0A5C1Y640_9MICO</name>
<dbReference type="InterPro" id="IPR002104">
    <property type="entry name" value="Integrase_catalytic"/>
</dbReference>
<feature type="domain" description="Tyr recombinase" evidence="5">
    <location>
        <begin position="105"/>
        <end position="268"/>
    </location>
</feature>
<gene>
    <name evidence="7" type="ORF">FLP23_01885</name>
</gene>
<evidence type="ECO:0000313" key="7">
    <source>
        <dbReference type="EMBL" id="QEO08878.1"/>
    </source>
</evidence>
<dbReference type="InterPro" id="IPR011010">
    <property type="entry name" value="DNA_brk_join_enz"/>
</dbReference>
<keyword evidence="3" id="KW-0233">DNA recombination</keyword>
<dbReference type="PROSITE" id="PS51900">
    <property type="entry name" value="CB"/>
    <property type="match status" value="1"/>
</dbReference>
<dbReference type="GO" id="GO:0006310">
    <property type="term" value="P:DNA recombination"/>
    <property type="evidence" value="ECO:0007669"/>
    <property type="project" value="UniProtKB-KW"/>
</dbReference>
<dbReference type="Gene3D" id="1.10.443.10">
    <property type="entry name" value="Intergrase catalytic core"/>
    <property type="match status" value="1"/>
</dbReference>
<dbReference type="Gene3D" id="1.10.150.130">
    <property type="match status" value="1"/>
</dbReference>
<dbReference type="InterPro" id="IPR013762">
    <property type="entry name" value="Integrase-like_cat_sf"/>
</dbReference>
<dbReference type="GO" id="GO:0015074">
    <property type="term" value="P:DNA integration"/>
    <property type="evidence" value="ECO:0007669"/>
    <property type="project" value="InterPro"/>
</dbReference>
<dbReference type="EMBL" id="CP043504">
    <property type="protein sequence ID" value="QEO08878.1"/>
    <property type="molecule type" value="Genomic_DNA"/>
</dbReference>
<dbReference type="PANTHER" id="PTHR30349:SF64">
    <property type="entry name" value="PROPHAGE INTEGRASE INTD-RELATED"/>
    <property type="match status" value="1"/>
</dbReference>
<dbReference type="PROSITE" id="PS51898">
    <property type="entry name" value="TYR_RECOMBINASE"/>
    <property type="match status" value="1"/>
</dbReference>
<reference evidence="7 8" key="1">
    <citation type="submission" date="2019-09" db="EMBL/GenBank/DDBJ databases">
        <title>Genome sequencing of strain KACC 19322.</title>
        <authorList>
            <person name="Heo J."/>
            <person name="Kim S.-J."/>
            <person name="Kim J.-S."/>
            <person name="Hong S.-B."/>
            <person name="Kwon S.-W."/>
        </authorList>
    </citation>
    <scope>NUCLEOTIDE SEQUENCE [LARGE SCALE GENOMIC DNA]</scope>
    <source>
        <strain evidence="7 8">KACC 19322</strain>
    </source>
</reference>
<sequence>MHPIPATWSSAIADYLAAQRASSAATSTMYTRRQHLEHLARRIEVGPWCLTSEQLVDYIKAQEWARETQRGRRTTIDSFYRWAKRAGHVKRSPAKVLEKVKPGDPNPNPVPDDVYLAALARADVDEALWIDLAAEHGLRRAEIARLHSRDIVPTLLGFDLIVHGKGGKLRRVPLTSAMHRALVDRGGGYLFPGAEGGHVSARWLGKRVNRLLEQPWTIHKLRHRAATRFYLAADGDSYAVAELMGWANISMVRVYVRLPDTRLRGIVEAASRHGSALRSPAWTP</sequence>
<evidence type="ECO:0000256" key="1">
    <source>
        <dbReference type="ARBA" id="ARBA00008857"/>
    </source>
</evidence>
<dbReference type="InterPro" id="IPR010998">
    <property type="entry name" value="Integrase_recombinase_N"/>
</dbReference>
<evidence type="ECO:0000256" key="2">
    <source>
        <dbReference type="ARBA" id="ARBA00023125"/>
    </source>
</evidence>
<evidence type="ECO:0000259" key="6">
    <source>
        <dbReference type="PROSITE" id="PS51900"/>
    </source>
</evidence>
<evidence type="ECO:0000256" key="4">
    <source>
        <dbReference type="PROSITE-ProRule" id="PRU01248"/>
    </source>
</evidence>
<evidence type="ECO:0000259" key="5">
    <source>
        <dbReference type="PROSITE" id="PS51898"/>
    </source>
</evidence>
<evidence type="ECO:0000313" key="8">
    <source>
        <dbReference type="Proteomes" id="UP000322159"/>
    </source>
</evidence>
<protein>
    <submittedName>
        <fullName evidence="7">Tyrosine-type recombinase/integrase</fullName>
    </submittedName>
</protein>